<dbReference type="SUPFAM" id="SSF55031">
    <property type="entry name" value="Bacterial exopeptidase dimerisation domain"/>
    <property type="match status" value="1"/>
</dbReference>
<evidence type="ECO:0000256" key="3">
    <source>
        <dbReference type="ARBA" id="ARBA00023285"/>
    </source>
</evidence>
<dbReference type="PANTHER" id="PTHR43808">
    <property type="entry name" value="ACETYLORNITHINE DEACETYLASE"/>
    <property type="match status" value="1"/>
</dbReference>
<dbReference type="InterPro" id="IPR002933">
    <property type="entry name" value="Peptidase_M20"/>
</dbReference>
<dbReference type="RefSeq" id="WP_131447813.1">
    <property type="nucleotide sequence ID" value="NZ_SJZI01000008.1"/>
</dbReference>
<accession>A0A4V2NWK4</accession>
<dbReference type="EMBL" id="SJZI01000008">
    <property type="protein sequence ID" value="TCJ17722.1"/>
    <property type="molecule type" value="Genomic_DNA"/>
</dbReference>
<organism evidence="5 6">
    <name type="scientific">Flaviaesturariibacter flavus</name>
    <dbReference type="NCBI Taxonomy" id="2502780"/>
    <lineage>
        <taxon>Bacteria</taxon>
        <taxon>Pseudomonadati</taxon>
        <taxon>Bacteroidota</taxon>
        <taxon>Chitinophagia</taxon>
        <taxon>Chitinophagales</taxon>
        <taxon>Chitinophagaceae</taxon>
        <taxon>Flaviaestuariibacter</taxon>
    </lineage>
</organism>
<feature type="domain" description="Peptidase M20 dimerisation" evidence="4">
    <location>
        <begin position="171"/>
        <end position="274"/>
    </location>
</feature>
<dbReference type="AlphaFoldDB" id="A0A4V2NWK4"/>
<dbReference type="OrthoDB" id="9792335at2"/>
<keyword evidence="3" id="KW-0170">Cobalt</keyword>
<evidence type="ECO:0000313" key="5">
    <source>
        <dbReference type="EMBL" id="TCJ17722.1"/>
    </source>
</evidence>
<keyword evidence="1" id="KW-0479">Metal-binding</keyword>
<dbReference type="GO" id="GO:0046872">
    <property type="term" value="F:metal ion binding"/>
    <property type="evidence" value="ECO:0007669"/>
    <property type="project" value="UniProtKB-KW"/>
</dbReference>
<dbReference type="PANTHER" id="PTHR43808:SF31">
    <property type="entry name" value="N-ACETYL-L-CITRULLINE DEACETYLASE"/>
    <property type="match status" value="1"/>
</dbReference>
<evidence type="ECO:0000259" key="4">
    <source>
        <dbReference type="Pfam" id="PF07687"/>
    </source>
</evidence>
<evidence type="ECO:0000256" key="1">
    <source>
        <dbReference type="ARBA" id="ARBA00022723"/>
    </source>
</evidence>
<dbReference type="SUPFAM" id="SSF53187">
    <property type="entry name" value="Zn-dependent exopeptidases"/>
    <property type="match status" value="1"/>
</dbReference>
<dbReference type="Proteomes" id="UP000295334">
    <property type="component" value="Unassembled WGS sequence"/>
</dbReference>
<reference evidence="5 6" key="1">
    <citation type="submission" date="2019-03" db="EMBL/GenBank/DDBJ databases">
        <authorList>
            <person name="Kim M.K.M."/>
        </authorList>
    </citation>
    <scope>NUCLEOTIDE SEQUENCE [LARGE SCALE GENOMIC DNA]</scope>
    <source>
        <strain evidence="5 6">17J68-12</strain>
    </source>
</reference>
<proteinExistence type="predicted"/>
<evidence type="ECO:0000256" key="2">
    <source>
        <dbReference type="ARBA" id="ARBA00022801"/>
    </source>
</evidence>
<dbReference type="GO" id="GO:0006526">
    <property type="term" value="P:L-arginine biosynthetic process"/>
    <property type="evidence" value="ECO:0007669"/>
    <property type="project" value="TreeGrafter"/>
</dbReference>
<evidence type="ECO:0000313" key="6">
    <source>
        <dbReference type="Proteomes" id="UP000295334"/>
    </source>
</evidence>
<protein>
    <submittedName>
        <fullName evidence="5">M20/M25/M40 family metallo-hydrolase</fullName>
    </submittedName>
</protein>
<dbReference type="Pfam" id="PF07687">
    <property type="entry name" value="M20_dimer"/>
    <property type="match status" value="1"/>
</dbReference>
<name>A0A4V2NWK4_9BACT</name>
<dbReference type="InterPro" id="IPR050072">
    <property type="entry name" value="Peptidase_M20A"/>
</dbReference>
<comment type="caution">
    <text evidence="5">The sequence shown here is derived from an EMBL/GenBank/DDBJ whole genome shotgun (WGS) entry which is preliminary data.</text>
</comment>
<dbReference type="Pfam" id="PF01546">
    <property type="entry name" value="Peptidase_M20"/>
    <property type="match status" value="1"/>
</dbReference>
<keyword evidence="2 5" id="KW-0378">Hydrolase</keyword>
<dbReference type="GO" id="GO:0008777">
    <property type="term" value="F:acetylornithine deacetylase activity"/>
    <property type="evidence" value="ECO:0007669"/>
    <property type="project" value="TreeGrafter"/>
</dbReference>
<sequence length="356" mass="38148">MTEKTHDTIFTEVTTLLRQLIATPSFSREEDATAALVATFLEQKGIPAERYGNNIIARSPGFRADRPTWLLNSHHDTVKPAPGYTRNPFSPDVVDDHLYGLGSNDAGASLVALLGAFLYFYGKDPGFNLVFAATAEEEISGAGGISSVLAQLGAIDGALVGEPTGMQLAVAERGLVVIDALAKGRAGHAARNEGESAILNAMADIARLQQGLFDRVSPLLGPVSAKVTVIETDNKAHNVVPDTCRYVIDVRVNELYTLEEAVAILRHELGAELRPRSLRLRSSVIADSHPLVRAGKAMGRSAYGSPTLSDKALLPFPALKIGPGDSARSHTADEYILLSEIREAITLYIELLKQSV</sequence>
<dbReference type="Gene3D" id="3.40.630.10">
    <property type="entry name" value="Zn peptidases"/>
    <property type="match status" value="2"/>
</dbReference>
<gene>
    <name evidence="5" type="ORF">EPD60_05915</name>
</gene>
<dbReference type="InterPro" id="IPR036264">
    <property type="entry name" value="Bact_exopeptidase_dim_dom"/>
</dbReference>
<keyword evidence="6" id="KW-1185">Reference proteome</keyword>
<dbReference type="InterPro" id="IPR011650">
    <property type="entry name" value="Peptidase_M20_dimer"/>
</dbReference>